<dbReference type="AlphaFoldDB" id="A0A5E4CJS4"/>
<evidence type="ECO:0000313" key="1">
    <source>
        <dbReference type="EMBL" id="VTJ82038.1"/>
    </source>
</evidence>
<name>A0A5E4CJS4_MARMO</name>
<feature type="non-terminal residue" evidence="1">
    <location>
        <position position="51"/>
    </location>
</feature>
<dbReference type="Proteomes" id="UP000335636">
    <property type="component" value="Unassembled WGS sequence"/>
</dbReference>
<evidence type="ECO:0000313" key="2">
    <source>
        <dbReference type="Proteomes" id="UP000335636"/>
    </source>
</evidence>
<feature type="non-terminal residue" evidence="1">
    <location>
        <position position="1"/>
    </location>
</feature>
<gene>
    <name evidence="1" type="ORF">MONAX_5E041716</name>
</gene>
<keyword evidence="2" id="KW-1185">Reference proteome</keyword>
<sequence>IGLTLRLPRRGTKNDHELKLLHRKVSSRDHNPARAAALRHGSFQLAAGRML</sequence>
<organism evidence="1 2">
    <name type="scientific">Marmota monax</name>
    <name type="common">Woodchuck</name>
    <dbReference type="NCBI Taxonomy" id="9995"/>
    <lineage>
        <taxon>Eukaryota</taxon>
        <taxon>Metazoa</taxon>
        <taxon>Chordata</taxon>
        <taxon>Craniata</taxon>
        <taxon>Vertebrata</taxon>
        <taxon>Euteleostomi</taxon>
        <taxon>Mammalia</taxon>
        <taxon>Eutheria</taxon>
        <taxon>Euarchontoglires</taxon>
        <taxon>Glires</taxon>
        <taxon>Rodentia</taxon>
        <taxon>Sciuromorpha</taxon>
        <taxon>Sciuridae</taxon>
        <taxon>Xerinae</taxon>
        <taxon>Marmotini</taxon>
        <taxon>Marmota</taxon>
    </lineage>
</organism>
<reference evidence="1" key="1">
    <citation type="submission" date="2019-04" db="EMBL/GenBank/DDBJ databases">
        <authorList>
            <person name="Alioto T."/>
            <person name="Alioto T."/>
        </authorList>
    </citation>
    <scope>NUCLEOTIDE SEQUENCE [LARGE SCALE GENOMIC DNA]</scope>
</reference>
<protein>
    <submittedName>
        <fullName evidence="1">Uncharacterized protein</fullName>
    </submittedName>
</protein>
<comment type="caution">
    <text evidence="1">The sequence shown here is derived from an EMBL/GenBank/DDBJ whole genome shotgun (WGS) entry which is preliminary data.</text>
</comment>
<proteinExistence type="predicted"/>
<accession>A0A5E4CJS4</accession>
<dbReference type="EMBL" id="CABDUW010001490">
    <property type="protein sequence ID" value="VTJ82038.1"/>
    <property type="molecule type" value="Genomic_DNA"/>
</dbReference>